<name>A0AAD8EAY7_DIPPU</name>
<evidence type="ECO:0000313" key="2">
    <source>
        <dbReference type="Proteomes" id="UP001233999"/>
    </source>
</evidence>
<feature type="non-terminal residue" evidence="1">
    <location>
        <position position="1"/>
    </location>
</feature>
<reference evidence="1" key="1">
    <citation type="journal article" date="2023" name="IScience">
        <title>Live-bearing cockroach genome reveals convergent evolutionary mechanisms linked to viviparity in insects and beyond.</title>
        <authorList>
            <person name="Fouks B."/>
            <person name="Harrison M.C."/>
            <person name="Mikhailova A.A."/>
            <person name="Marchal E."/>
            <person name="English S."/>
            <person name="Carruthers M."/>
            <person name="Jennings E.C."/>
            <person name="Chiamaka E.L."/>
            <person name="Frigard R.A."/>
            <person name="Pippel M."/>
            <person name="Attardo G.M."/>
            <person name="Benoit J.B."/>
            <person name="Bornberg-Bauer E."/>
            <person name="Tobe S.S."/>
        </authorList>
    </citation>
    <scope>NUCLEOTIDE SEQUENCE</scope>
    <source>
        <strain evidence="1">Stay&amp;Tobe</strain>
    </source>
</reference>
<dbReference type="AlphaFoldDB" id="A0AAD8EAY7"/>
<sequence>ICLIVEEVGQSVSCTARVPREAANMLFTYTTPCVHVVFLALMAVVRRPELTLTKAILLSSCLKKNRITKKSSRAQKLTESLQIGLTHHASTPKDQPSNKALHLIRKQEYEFLSIIIKHIFSCLTYKVP</sequence>
<accession>A0AAD8EAY7</accession>
<keyword evidence="2" id="KW-1185">Reference proteome</keyword>
<proteinExistence type="predicted"/>
<reference evidence="1" key="2">
    <citation type="submission" date="2023-05" db="EMBL/GenBank/DDBJ databases">
        <authorList>
            <person name="Fouks B."/>
        </authorList>
    </citation>
    <scope>NUCLEOTIDE SEQUENCE</scope>
    <source>
        <strain evidence="1">Stay&amp;Tobe</strain>
        <tissue evidence="1">Testes</tissue>
    </source>
</reference>
<evidence type="ECO:0000313" key="1">
    <source>
        <dbReference type="EMBL" id="KAJ9583346.1"/>
    </source>
</evidence>
<comment type="caution">
    <text evidence="1">The sequence shown here is derived from an EMBL/GenBank/DDBJ whole genome shotgun (WGS) entry which is preliminary data.</text>
</comment>
<protein>
    <submittedName>
        <fullName evidence="1">Uncharacterized protein</fullName>
    </submittedName>
</protein>
<gene>
    <name evidence="1" type="ORF">L9F63_022308</name>
</gene>
<feature type="non-terminal residue" evidence="1">
    <location>
        <position position="128"/>
    </location>
</feature>
<organism evidence="1 2">
    <name type="scientific">Diploptera punctata</name>
    <name type="common">Pacific beetle cockroach</name>
    <dbReference type="NCBI Taxonomy" id="6984"/>
    <lineage>
        <taxon>Eukaryota</taxon>
        <taxon>Metazoa</taxon>
        <taxon>Ecdysozoa</taxon>
        <taxon>Arthropoda</taxon>
        <taxon>Hexapoda</taxon>
        <taxon>Insecta</taxon>
        <taxon>Pterygota</taxon>
        <taxon>Neoptera</taxon>
        <taxon>Polyneoptera</taxon>
        <taxon>Dictyoptera</taxon>
        <taxon>Blattodea</taxon>
        <taxon>Blaberoidea</taxon>
        <taxon>Blaberidae</taxon>
        <taxon>Diplopterinae</taxon>
        <taxon>Diploptera</taxon>
    </lineage>
</organism>
<dbReference type="Proteomes" id="UP001233999">
    <property type="component" value="Unassembled WGS sequence"/>
</dbReference>
<dbReference type="EMBL" id="JASPKZ010007614">
    <property type="protein sequence ID" value="KAJ9583346.1"/>
    <property type="molecule type" value="Genomic_DNA"/>
</dbReference>